<evidence type="ECO:0000313" key="3">
    <source>
        <dbReference type="Proteomes" id="UP000295438"/>
    </source>
</evidence>
<sequence length="207" mass="24233">MDQSEKLREILSAKVPSASLEYCIDLWKQEKFNFTVTRERKSKLGDFRWKRDQSLQTITINGNLNPYQFLITYIHEVAHLYAFIRFGLNIPPHGQEWKRVFKNLMSPLLRKEVFPQDLLIPLVRHMQNPKATSAGDLFLTKELSKYNKATAGIEKSFLSDLKPESIFQLNGRKFKKKETRRTRVLCEEIPSGKRYLISQLAEVQVES</sequence>
<organism evidence="2 3">
    <name type="scientific">Algoriphagus formosus</name>
    <dbReference type="NCBI Taxonomy" id="2007308"/>
    <lineage>
        <taxon>Bacteria</taxon>
        <taxon>Pseudomonadati</taxon>
        <taxon>Bacteroidota</taxon>
        <taxon>Cytophagia</taxon>
        <taxon>Cytophagales</taxon>
        <taxon>Cyclobacteriaceae</taxon>
        <taxon>Algoriphagus</taxon>
    </lineage>
</organism>
<name>A0A4R5VC90_9BACT</name>
<protein>
    <submittedName>
        <fullName evidence="2">Transcription elongation protein SprT</fullName>
    </submittedName>
</protein>
<reference evidence="2 3" key="1">
    <citation type="submission" date="2019-03" db="EMBL/GenBank/DDBJ databases">
        <title>Algoriphagus aquimaris sp. nov., isolated form marine sediment in Pohang, Korea.</title>
        <authorList>
            <person name="Kim J."/>
            <person name="Yoon S.-H."/>
            <person name="Lee S.-S."/>
        </authorList>
    </citation>
    <scope>NUCLEOTIDE SEQUENCE [LARGE SCALE GENOMIC DNA]</scope>
    <source>
        <strain evidence="2 3">F21</strain>
    </source>
</reference>
<keyword evidence="3" id="KW-1185">Reference proteome</keyword>
<accession>A0A4R5VC90</accession>
<dbReference type="Proteomes" id="UP000295438">
    <property type="component" value="Unassembled WGS sequence"/>
</dbReference>
<proteinExistence type="predicted"/>
<dbReference type="Pfam" id="PF10263">
    <property type="entry name" value="SprT-like"/>
    <property type="match status" value="1"/>
</dbReference>
<gene>
    <name evidence="2" type="ORF">E1898_02435</name>
</gene>
<dbReference type="AlphaFoldDB" id="A0A4R5VC90"/>
<evidence type="ECO:0000259" key="1">
    <source>
        <dbReference type="Pfam" id="PF10263"/>
    </source>
</evidence>
<dbReference type="InterPro" id="IPR006640">
    <property type="entry name" value="SprT-like_domain"/>
</dbReference>
<dbReference type="GO" id="GO:0006950">
    <property type="term" value="P:response to stress"/>
    <property type="evidence" value="ECO:0007669"/>
    <property type="project" value="UniProtKB-ARBA"/>
</dbReference>
<dbReference type="RefSeq" id="WP_133389688.1">
    <property type="nucleotide sequence ID" value="NZ_SMUW01000024.1"/>
</dbReference>
<dbReference type="EMBL" id="SMUW01000024">
    <property type="protein sequence ID" value="TDK49721.1"/>
    <property type="molecule type" value="Genomic_DNA"/>
</dbReference>
<comment type="caution">
    <text evidence="2">The sequence shown here is derived from an EMBL/GenBank/DDBJ whole genome shotgun (WGS) entry which is preliminary data.</text>
</comment>
<feature type="domain" description="SprT-like" evidence="1">
    <location>
        <begin position="29"/>
        <end position="106"/>
    </location>
</feature>
<evidence type="ECO:0000313" key="2">
    <source>
        <dbReference type="EMBL" id="TDK49721.1"/>
    </source>
</evidence>